<dbReference type="Bgee" id="ENSOANG00000038283">
    <property type="expression patterns" value="Expressed in adult mammalian kidney and 5 other cell types or tissues"/>
</dbReference>
<dbReference type="Pfam" id="PF21388">
    <property type="entry name" value="SPATA2_PUB-like"/>
    <property type="match status" value="1"/>
</dbReference>
<dbReference type="PANTHER" id="PTHR15326">
    <property type="entry name" value="SPERMATOGENESIS-ASSOCIATED PROTEIN 2/TAMOZHENNIC"/>
    <property type="match status" value="1"/>
</dbReference>
<protein>
    <recommendedName>
        <fullName evidence="3">Spermatogenesis-associated protein 2 PUB-like domain-containing protein</fullName>
    </recommendedName>
</protein>
<feature type="compositionally biased region" description="Acidic residues" evidence="2">
    <location>
        <begin position="369"/>
        <end position="384"/>
    </location>
</feature>
<dbReference type="OrthoDB" id="9837000at2759"/>
<reference evidence="4" key="3">
    <citation type="submission" date="2025-09" db="UniProtKB">
        <authorList>
            <consortium name="Ensembl"/>
        </authorList>
    </citation>
    <scope>IDENTIFICATION</scope>
    <source>
        <strain evidence="4">Glennie</strain>
    </source>
</reference>
<feature type="domain" description="Spermatogenesis-associated protein 2 PUB-like" evidence="3">
    <location>
        <begin position="94"/>
        <end position="187"/>
    </location>
</feature>
<gene>
    <name evidence="4" type="primary">LOC114806319</name>
</gene>
<feature type="compositionally biased region" description="Low complexity" evidence="2">
    <location>
        <begin position="224"/>
        <end position="242"/>
    </location>
</feature>
<evidence type="ECO:0000256" key="1">
    <source>
        <dbReference type="ARBA" id="ARBA00038142"/>
    </source>
</evidence>
<evidence type="ECO:0000313" key="4">
    <source>
        <dbReference type="Ensembl" id="ENSOANP00000046527.1"/>
    </source>
</evidence>
<feature type="compositionally biased region" description="Polar residues" evidence="2">
    <location>
        <begin position="430"/>
        <end position="446"/>
    </location>
</feature>
<accession>A0A6I8P0B3</accession>
<feature type="compositionally biased region" description="Basic and acidic residues" evidence="2">
    <location>
        <begin position="454"/>
        <end position="466"/>
    </location>
</feature>
<dbReference type="PANTHER" id="PTHR15326:SF9">
    <property type="entry name" value="SPERMATOGENESIS-ASSOCIATED PROTEIN 2"/>
    <property type="match status" value="1"/>
</dbReference>
<dbReference type="GeneTree" id="ENSGT00530000063956"/>
<dbReference type="GeneID" id="114806319"/>
<dbReference type="InterPro" id="IPR048839">
    <property type="entry name" value="SPATA2_PUB-like"/>
</dbReference>
<dbReference type="Proteomes" id="UP000002279">
    <property type="component" value="Chromosome X1"/>
</dbReference>
<feature type="compositionally biased region" description="Polar residues" evidence="2">
    <location>
        <begin position="539"/>
        <end position="549"/>
    </location>
</feature>
<name>A0A6I8P0B3_ORNAN</name>
<evidence type="ECO:0000259" key="3">
    <source>
        <dbReference type="Pfam" id="PF21388"/>
    </source>
</evidence>
<feature type="region of interest" description="Disordered" evidence="2">
    <location>
        <begin position="210"/>
        <end position="270"/>
    </location>
</feature>
<comment type="similarity">
    <text evidence="1">Belongs to the SPATA2 family.</text>
</comment>
<feature type="compositionally biased region" description="Basic and acidic residues" evidence="2">
    <location>
        <begin position="210"/>
        <end position="220"/>
    </location>
</feature>
<dbReference type="RefSeq" id="XP_028905629.1">
    <property type="nucleotide sequence ID" value="XM_029049796.2"/>
</dbReference>
<reference evidence="4" key="2">
    <citation type="submission" date="2025-08" db="UniProtKB">
        <authorList>
            <consortium name="Ensembl"/>
        </authorList>
    </citation>
    <scope>IDENTIFICATION</scope>
    <source>
        <strain evidence="4">Glennie</strain>
    </source>
</reference>
<feature type="region of interest" description="Disordered" evidence="2">
    <location>
        <begin position="367"/>
        <end position="576"/>
    </location>
</feature>
<dbReference type="Ensembl" id="ENSOANT00000067935.1">
    <property type="protein sequence ID" value="ENSOANP00000046527.1"/>
    <property type="gene ID" value="ENSOANG00000038283.1"/>
</dbReference>
<proteinExistence type="inferred from homology"/>
<keyword evidence="5" id="KW-1185">Reference proteome</keyword>
<organism evidence="4 5">
    <name type="scientific">Ornithorhynchus anatinus</name>
    <name type="common">Duckbill platypus</name>
    <dbReference type="NCBI Taxonomy" id="9258"/>
    <lineage>
        <taxon>Eukaryota</taxon>
        <taxon>Metazoa</taxon>
        <taxon>Chordata</taxon>
        <taxon>Craniata</taxon>
        <taxon>Vertebrata</taxon>
        <taxon>Euteleostomi</taxon>
        <taxon>Mammalia</taxon>
        <taxon>Monotremata</taxon>
        <taxon>Ornithorhynchidae</taxon>
        <taxon>Ornithorhynchus</taxon>
    </lineage>
</organism>
<dbReference type="KEGG" id="oaa:114806319"/>
<evidence type="ECO:0000256" key="2">
    <source>
        <dbReference type="SAM" id="MobiDB-lite"/>
    </source>
</evidence>
<reference evidence="4 5" key="1">
    <citation type="journal article" date="2008" name="Nature">
        <title>Genome analysis of the platypus reveals unique signatures of evolution.</title>
        <authorList>
            <person name="Warren W.C."/>
            <person name="Hillier L.W."/>
            <person name="Marshall Graves J.A."/>
            <person name="Birney E."/>
            <person name="Ponting C.P."/>
            <person name="Grutzner F."/>
            <person name="Belov K."/>
            <person name="Miller W."/>
            <person name="Clarke L."/>
            <person name="Chinwalla A.T."/>
            <person name="Yang S.P."/>
            <person name="Heger A."/>
            <person name="Locke D.P."/>
            <person name="Miethke P."/>
            <person name="Waters P.D."/>
            <person name="Veyrunes F."/>
            <person name="Fulton L."/>
            <person name="Fulton B."/>
            <person name="Graves T."/>
            <person name="Wallis J."/>
            <person name="Puente X.S."/>
            <person name="Lopez-Otin C."/>
            <person name="Ordonez G.R."/>
            <person name="Eichler E.E."/>
            <person name="Chen L."/>
            <person name="Cheng Z."/>
            <person name="Deakin J.E."/>
            <person name="Alsop A."/>
            <person name="Thompson K."/>
            <person name="Kirby P."/>
            <person name="Papenfuss A.T."/>
            <person name="Wakefield M.J."/>
            <person name="Olender T."/>
            <person name="Lancet D."/>
            <person name="Huttley G.A."/>
            <person name="Smit A.F."/>
            <person name="Pask A."/>
            <person name="Temple-Smith P."/>
            <person name="Batzer M.A."/>
            <person name="Walker J.A."/>
            <person name="Konkel M.K."/>
            <person name="Harris R.S."/>
            <person name="Whittington C.M."/>
            <person name="Wong E.S."/>
            <person name="Gemmell N.J."/>
            <person name="Buschiazzo E."/>
            <person name="Vargas Jentzsch I.M."/>
            <person name="Merkel A."/>
            <person name="Schmitz J."/>
            <person name="Zemann A."/>
            <person name="Churakov G."/>
            <person name="Kriegs J.O."/>
            <person name="Brosius J."/>
            <person name="Murchison E.P."/>
            <person name="Sachidanandam R."/>
            <person name="Smith C."/>
            <person name="Hannon G.J."/>
            <person name="Tsend-Ayush E."/>
            <person name="McMillan D."/>
            <person name="Attenborough R."/>
            <person name="Rens W."/>
            <person name="Ferguson-Smith M."/>
            <person name="Lefevre C.M."/>
            <person name="Sharp J.A."/>
            <person name="Nicholas K.R."/>
            <person name="Ray D.A."/>
            <person name="Kube M."/>
            <person name="Reinhardt R."/>
            <person name="Pringle T.H."/>
            <person name="Taylor J."/>
            <person name="Jones R.C."/>
            <person name="Nixon B."/>
            <person name="Dacheux J.L."/>
            <person name="Niwa H."/>
            <person name="Sekita Y."/>
            <person name="Huang X."/>
            <person name="Stark A."/>
            <person name="Kheradpour P."/>
            <person name="Kellis M."/>
            <person name="Flicek P."/>
            <person name="Chen Y."/>
            <person name="Webber C."/>
            <person name="Hardison R."/>
            <person name="Nelson J."/>
            <person name="Hallsworth-Pepin K."/>
            <person name="Delehaunty K."/>
            <person name="Markovic C."/>
            <person name="Minx P."/>
            <person name="Feng Y."/>
            <person name="Kremitzki C."/>
            <person name="Mitreva M."/>
            <person name="Glasscock J."/>
            <person name="Wylie T."/>
            <person name="Wohldmann P."/>
            <person name="Thiru P."/>
            <person name="Nhan M.N."/>
            <person name="Pohl C.S."/>
            <person name="Smith S.M."/>
            <person name="Hou S."/>
            <person name="Nefedov M."/>
            <person name="de Jong P.J."/>
            <person name="Renfree M.B."/>
            <person name="Mardis E.R."/>
            <person name="Wilson R.K."/>
        </authorList>
    </citation>
    <scope>NUCLEOTIDE SEQUENCE [LARGE SCALE GENOMIC DNA]</scope>
    <source>
        <strain evidence="4 5">Glennie</strain>
    </source>
</reference>
<sequence length="576" mass="61218">MAGRSGASTMQTAQPGAPSREQVFADYISYYRERGLEGKLGVCRQAALREKARQFLASASHLPEGLPTFHFSSLVESCCLGGATDRERQTCRRVVQALEFLELICVNLFLSPWRREIKSLKTFTGTFVYSVRSGLPGNLAETVLEKLGYAAVTATEFSLVRKIEEEEAKQIAFEMFLARMECEIFLEESSECCPMELWEGAQTGGRHDLESMLMPEKPDPPQRSPGGSPRIPGGESGEGSSQNPAMIHNAPAPGPTTCVSGHLSGRGSDSEEFLSRYSDIFIGQTPVFPEDCSPGRQRRPLATGPAAACEQLILSSGAAAARPITPLLLPGDSGPQALAMFVDVPSGRAQAPGLNKTLEWLAAVSNVDSFEEEEEGKQEGEEEKEVATSTRLSSPPGHQPEAPTPRALCSPLGSAALEQDPSSEDELGEVSSSLSQLDIRTASNDRLAQLGTEPNREGSRGPDRPPRGSPCPAEGEPPATGPPQSSELAADPCSQGPSESRQGPEEPSDLQRATLVSRHVREPPGATYVPPGALAAQCAGNTQPSTSPSGARPHCSEPRFKAATIEGAGRGADEGD</sequence>
<dbReference type="AlphaFoldDB" id="A0A6I8P0B3"/>
<dbReference type="Gene3D" id="1.20.58.2190">
    <property type="match status" value="1"/>
</dbReference>
<dbReference type="OMA" id="EPPSAHY"/>
<dbReference type="GO" id="GO:0005737">
    <property type="term" value="C:cytoplasm"/>
    <property type="evidence" value="ECO:0000318"/>
    <property type="project" value="GO_Central"/>
</dbReference>
<dbReference type="InParanoid" id="A0A6I8P0B3"/>
<evidence type="ECO:0000313" key="5">
    <source>
        <dbReference type="Proteomes" id="UP000002279"/>
    </source>
</evidence>